<feature type="region of interest" description="Disordered" evidence="1">
    <location>
        <begin position="96"/>
        <end position="180"/>
    </location>
</feature>
<reference evidence="2 3" key="1">
    <citation type="journal article" date="2019" name="Sci. Rep.">
        <title>Comparative genomics of chytrid fungi reveal insights into the obligate biotrophic and pathogenic lifestyle of Synchytrium endobioticum.</title>
        <authorList>
            <person name="van de Vossenberg B.T.L.H."/>
            <person name="Warris S."/>
            <person name="Nguyen H.D.T."/>
            <person name="van Gent-Pelzer M.P.E."/>
            <person name="Joly D.L."/>
            <person name="van de Geest H.C."/>
            <person name="Bonants P.J.M."/>
            <person name="Smith D.S."/>
            <person name="Levesque C.A."/>
            <person name="van der Lee T.A.J."/>
        </authorList>
    </citation>
    <scope>NUCLEOTIDE SEQUENCE [LARGE SCALE GENOMIC DNA]</scope>
    <source>
        <strain evidence="2 3">CBS 809.83</strain>
    </source>
</reference>
<dbReference type="AlphaFoldDB" id="A0A507E832"/>
<dbReference type="Proteomes" id="UP000318582">
    <property type="component" value="Unassembled WGS sequence"/>
</dbReference>
<sequence length="568" mass="60940">MSLPEDNVETATGAENPQPPIRTASNAALLHEPSISAPDGDHVVDSTAEPPMHGSGAADIFVVASAEPTVARPATALPEPVPQDPLRSVSALNGAAHTNSQPELDVRFIPPTGTSSIFPEAASADDDEQRDPGAAGLNRQGSELIDAVPESADETEESLDTVEEQDTSAESGTSTEVPEPDMVLSKTGWEMNFDVSGIINRKNTTDPYITACKQLRIVPVNFILQRLQSSQLIMPHHGLGPNGAEALAKVLGNNNALLELDLRSNAIEEGGAALGRALQINRTLVSLNLTGNKLGFDASVDLADMLQFNGSLKTLILRDNKLGDKEAQLFAEGLRQNSSLEVLDFSYNAIGDLGAITLGAGVGGNDTLKELNLGWNCIRHKGITGFLNGIKVVKHDDLYRKKISNSSSSQDNGILNSLSLEASGVGDTGQSLASFIAKNSSLQALNLRRTRLSDASLLLIGRAIEQNYSLRELDLSDNTWSNAGALALFKGLMSSNSSMQKLLMRNIKLTKDIRPKIDELLMEKTDLQIIEMSEADEMIAEKEKRTGMGLKQLRNLHNDSEAVLVREE</sequence>
<dbReference type="InterPro" id="IPR032675">
    <property type="entry name" value="LRR_dom_sf"/>
</dbReference>
<dbReference type="SMART" id="SM00368">
    <property type="entry name" value="LRR_RI"/>
    <property type="match status" value="7"/>
</dbReference>
<dbReference type="PANTHER" id="PTHR24114">
    <property type="entry name" value="LEUCINE RICH REPEAT FAMILY PROTEIN"/>
    <property type="match status" value="1"/>
</dbReference>
<evidence type="ECO:0000313" key="3">
    <source>
        <dbReference type="Proteomes" id="UP000318582"/>
    </source>
</evidence>
<feature type="compositionally biased region" description="Acidic residues" evidence="1">
    <location>
        <begin position="151"/>
        <end position="167"/>
    </location>
</feature>
<evidence type="ECO:0000256" key="1">
    <source>
        <dbReference type="SAM" id="MobiDB-lite"/>
    </source>
</evidence>
<name>A0A507E832_9FUNG</name>
<dbReference type="InterPro" id="IPR052394">
    <property type="entry name" value="LRR-containing"/>
</dbReference>
<keyword evidence="3" id="KW-1185">Reference proteome</keyword>
<evidence type="ECO:0000313" key="2">
    <source>
        <dbReference type="EMBL" id="TPX59954.1"/>
    </source>
</evidence>
<dbReference type="Pfam" id="PF13516">
    <property type="entry name" value="LRR_6"/>
    <property type="match status" value="4"/>
</dbReference>
<proteinExistence type="predicted"/>
<feature type="region of interest" description="Disordered" evidence="1">
    <location>
        <begin position="1"/>
        <end position="58"/>
    </location>
</feature>
<dbReference type="SUPFAM" id="SSF52047">
    <property type="entry name" value="RNI-like"/>
    <property type="match status" value="1"/>
</dbReference>
<accession>A0A507E832</accession>
<gene>
    <name evidence="2" type="ORF">PhCBS80983_g02103</name>
</gene>
<dbReference type="STRING" id="109895.A0A507E832"/>
<dbReference type="Gene3D" id="3.80.10.10">
    <property type="entry name" value="Ribonuclease Inhibitor"/>
    <property type="match status" value="3"/>
</dbReference>
<protein>
    <submittedName>
        <fullName evidence="2">Uncharacterized protein</fullName>
    </submittedName>
</protein>
<dbReference type="PANTHER" id="PTHR24114:SF2">
    <property type="entry name" value="F-BOX DOMAIN-CONTAINING PROTEIN-RELATED"/>
    <property type="match status" value="1"/>
</dbReference>
<dbReference type="EMBL" id="QEAQ01000020">
    <property type="protein sequence ID" value="TPX59954.1"/>
    <property type="molecule type" value="Genomic_DNA"/>
</dbReference>
<organism evidence="2 3">
    <name type="scientific">Powellomyces hirtus</name>
    <dbReference type="NCBI Taxonomy" id="109895"/>
    <lineage>
        <taxon>Eukaryota</taxon>
        <taxon>Fungi</taxon>
        <taxon>Fungi incertae sedis</taxon>
        <taxon>Chytridiomycota</taxon>
        <taxon>Chytridiomycota incertae sedis</taxon>
        <taxon>Chytridiomycetes</taxon>
        <taxon>Spizellomycetales</taxon>
        <taxon>Powellomycetaceae</taxon>
        <taxon>Powellomyces</taxon>
    </lineage>
</organism>
<dbReference type="InterPro" id="IPR001611">
    <property type="entry name" value="Leu-rich_rpt"/>
</dbReference>
<comment type="caution">
    <text evidence="2">The sequence shown here is derived from an EMBL/GenBank/DDBJ whole genome shotgun (WGS) entry which is preliminary data.</text>
</comment>